<name>A0A7K4AU15_9EURY</name>
<organism evidence="1 2">
    <name type="scientific">Methanosarcina flavescens</name>
    <dbReference type="NCBI Taxonomy" id="1715806"/>
    <lineage>
        <taxon>Archaea</taxon>
        <taxon>Methanobacteriati</taxon>
        <taxon>Methanobacteriota</taxon>
        <taxon>Stenosarchaea group</taxon>
        <taxon>Methanomicrobia</taxon>
        <taxon>Methanosarcinales</taxon>
        <taxon>Methanosarcinaceae</taxon>
        <taxon>Methanosarcina</taxon>
    </lineage>
</organism>
<comment type="caution">
    <text evidence="1">The sequence shown here is derived from an EMBL/GenBank/DDBJ whole genome shotgun (WGS) entry which is preliminary data.</text>
</comment>
<dbReference type="Proteomes" id="UP000585579">
    <property type="component" value="Unassembled WGS sequence"/>
</dbReference>
<dbReference type="GeneID" id="53686958"/>
<protein>
    <submittedName>
        <fullName evidence="1">Uncharacterized protein</fullName>
    </submittedName>
</protein>
<gene>
    <name evidence="1" type="ORF">GX302_04875</name>
</gene>
<evidence type="ECO:0000313" key="1">
    <source>
        <dbReference type="EMBL" id="NLK32176.1"/>
    </source>
</evidence>
<accession>A0A7K4AU15</accession>
<evidence type="ECO:0000313" key="2">
    <source>
        <dbReference type="Proteomes" id="UP000585579"/>
    </source>
</evidence>
<dbReference type="EMBL" id="JAAYQL010000026">
    <property type="protein sequence ID" value="NLK32176.1"/>
    <property type="molecule type" value="Genomic_DNA"/>
</dbReference>
<dbReference type="RefSeq" id="WP_167829515.1">
    <property type="nucleotide sequence ID" value="NZ_CP032683.1"/>
</dbReference>
<proteinExistence type="predicted"/>
<reference evidence="1 2" key="1">
    <citation type="journal article" date="2020" name="Biotechnol. Biofuels">
        <title>New insights from the biogas microbiome by comprehensive genome-resolved metagenomics of nearly 1600 species originating from multiple anaerobic digesters.</title>
        <authorList>
            <person name="Campanaro S."/>
            <person name="Treu L."/>
            <person name="Rodriguez-R L.M."/>
            <person name="Kovalovszki A."/>
            <person name="Ziels R.M."/>
            <person name="Maus I."/>
            <person name="Zhu X."/>
            <person name="Kougias P.G."/>
            <person name="Basile A."/>
            <person name="Luo G."/>
            <person name="Schluter A."/>
            <person name="Konstantinidis K.T."/>
            <person name="Angelidaki I."/>
        </authorList>
    </citation>
    <scope>NUCLEOTIDE SEQUENCE [LARGE SCALE GENOMIC DNA]</scope>
    <source>
        <strain evidence="1">AS22ysBPME_46</strain>
    </source>
</reference>
<sequence>MIQPLFFLCGRIQASIDAVFLTMVFYQDQIQNIAICKAVADTAVSFFCPDSSIMYWFFSRPDTL</sequence>
<dbReference type="AlphaFoldDB" id="A0A7K4AU15"/>